<dbReference type="SUPFAM" id="SSF52096">
    <property type="entry name" value="ClpP/crotonase"/>
    <property type="match status" value="1"/>
</dbReference>
<dbReference type="Gene3D" id="3.90.226.10">
    <property type="entry name" value="2-enoyl-CoA Hydratase, Chain A, domain 1"/>
    <property type="match status" value="1"/>
</dbReference>
<dbReference type="EMBL" id="JAZBJQ010000023">
    <property type="protein sequence ID" value="MEE4587224.1"/>
    <property type="molecule type" value="Genomic_DNA"/>
</dbReference>
<dbReference type="GO" id="GO:0003824">
    <property type="term" value="F:catalytic activity"/>
    <property type="evidence" value="ECO:0007669"/>
    <property type="project" value="UniProtKB-ARBA"/>
</dbReference>
<comment type="similarity">
    <text evidence="1 2">Belongs to the enoyl-CoA hydratase/isomerase family.</text>
</comment>
<sequence length="274" mass="28809">MSMRQKDSSSADKAREVLEIPGLAVSWPEAGVALVEFDRPHRRNALDRPLLDGLPVLLRQLNRRDDVRVIVLSGRGGSFCAGGDLAVIGDMQGESPSQAAGRMAREFESTAQLLDSRKITVAAVEGPAVGAGLALALACDIRVGGATAVFAAPFIKMALVPDFGVSWLLARTAGASAALDITLTGRKVFSEEALSRGLLTEIAAHPLPHALAKAEVFADAEPTVAAATKQLIRSSLSKDFASTLRAEIAHQLDAISSAAFHEHWSAWAAAVRSA</sequence>
<dbReference type="PANTHER" id="PTHR11941:SF54">
    <property type="entry name" value="ENOYL-COA HYDRATASE, MITOCHONDRIAL"/>
    <property type="match status" value="1"/>
</dbReference>
<dbReference type="RefSeq" id="WP_079059144.1">
    <property type="nucleotide sequence ID" value="NZ_CP108856.1"/>
</dbReference>
<dbReference type="PANTHER" id="PTHR11941">
    <property type="entry name" value="ENOYL-COA HYDRATASE-RELATED"/>
    <property type="match status" value="1"/>
</dbReference>
<dbReference type="InterPro" id="IPR001753">
    <property type="entry name" value="Enoyl-CoA_hydra/iso"/>
</dbReference>
<dbReference type="AlphaFoldDB" id="A0ABD5JH48"/>
<dbReference type="InterPro" id="IPR029045">
    <property type="entry name" value="ClpP/crotonase-like_dom_sf"/>
</dbReference>
<evidence type="ECO:0000313" key="4">
    <source>
        <dbReference type="Proteomes" id="UP001354649"/>
    </source>
</evidence>
<dbReference type="Proteomes" id="UP001354649">
    <property type="component" value="Unassembled WGS sequence"/>
</dbReference>
<accession>A0ABD5JH48</accession>
<dbReference type="InterPro" id="IPR018376">
    <property type="entry name" value="Enoyl-CoA_hyd/isom_CS"/>
</dbReference>
<dbReference type="CDD" id="cd06558">
    <property type="entry name" value="crotonase-like"/>
    <property type="match status" value="1"/>
</dbReference>
<organism evidence="3 4">
    <name type="scientific">Streptomyces antimycoticus</name>
    <dbReference type="NCBI Taxonomy" id="68175"/>
    <lineage>
        <taxon>Bacteria</taxon>
        <taxon>Bacillati</taxon>
        <taxon>Actinomycetota</taxon>
        <taxon>Actinomycetes</taxon>
        <taxon>Kitasatosporales</taxon>
        <taxon>Streptomycetaceae</taxon>
        <taxon>Streptomyces</taxon>
        <taxon>Streptomyces violaceusniger group</taxon>
    </lineage>
</organism>
<dbReference type="PROSITE" id="PS00166">
    <property type="entry name" value="ENOYL_COA_HYDRATASE"/>
    <property type="match status" value="1"/>
</dbReference>
<dbReference type="GeneID" id="97436734"/>
<evidence type="ECO:0000313" key="3">
    <source>
        <dbReference type="EMBL" id="MEE4587224.1"/>
    </source>
</evidence>
<comment type="caution">
    <text evidence="3">The sequence shown here is derived from an EMBL/GenBank/DDBJ whole genome shotgun (WGS) entry which is preliminary data.</text>
</comment>
<reference evidence="3 4" key="1">
    <citation type="submission" date="2023-11" db="EMBL/GenBank/DDBJ databases">
        <title>30 novel species of actinomycetes from the DSMZ collection.</title>
        <authorList>
            <person name="Nouioui I."/>
        </authorList>
    </citation>
    <scope>NUCLEOTIDE SEQUENCE [LARGE SCALE GENOMIC DNA]</scope>
    <source>
        <strain evidence="3 4">DSM 41602</strain>
    </source>
</reference>
<proteinExistence type="inferred from homology"/>
<protein>
    <submittedName>
        <fullName evidence="3">Enoyl-CoA hydratase/isomerase family protein</fullName>
    </submittedName>
</protein>
<evidence type="ECO:0000256" key="2">
    <source>
        <dbReference type="RuleBase" id="RU003707"/>
    </source>
</evidence>
<evidence type="ECO:0000256" key="1">
    <source>
        <dbReference type="ARBA" id="ARBA00005254"/>
    </source>
</evidence>
<gene>
    <name evidence="3" type="ORF">V2K49_29585</name>
</gene>
<dbReference type="Pfam" id="PF00378">
    <property type="entry name" value="ECH_1"/>
    <property type="match status" value="1"/>
</dbReference>
<name>A0ABD5JH48_9ACTN</name>